<gene>
    <name evidence="5" type="ORF">AF77_05750</name>
</gene>
<evidence type="ECO:0000313" key="6">
    <source>
        <dbReference type="Proteomes" id="UP000035462"/>
    </source>
</evidence>
<dbReference type="EMBL" id="JAIT01000039">
    <property type="protein sequence ID" value="KLE05023.1"/>
    <property type="molecule type" value="Genomic_DNA"/>
</dbReference>
<protein>
    <recommendedName>
        <fullName evidence="4">Fido domain-containing protein</fullName>
    </recommendedName>
</protein>
<dbReference type="AlphaFoldDB" id="A0A837JC42"/>
<dbReference type="Pfam" id="PF02661">
    <property type="entry name" value="Fic"/>
    <property type="match status" value="1"/>
</dbReference>
<dbReference type="InterPro" id="IPR011991">
    <property type="entry name" value="ArsR-like_HTH"/>
</dbReference>
<dbReference type="Gene3D" id="1.10.3290.10">
    <property type="entry name" value="Fido-like domain"/>
    <property type="match status" value="1"/>
</dbReference>
<dbReference type="RefSeq" id="WP_046994846.1">
    <property type="nucleotide sequence ID" value="NZ_JAIT01000039.1"/>
</dbReference>
<dbReference type="InterPro" id="IPR036388">
    <property type="entry name" value="WH-like_DNA-bd_sf"/>
</dbReference>
<organism evidence="5 6">
    <name type="scientific">Aliarcobacter butzleri L352</name>
    <dbReference type="NCBI Taxonomy" id="1447260"/>
    <lineage>
        <taxon>Bacteria</taxon>
        <taxon>Pseudomonadati</taxon>
        <taxon>Campylobacterota</taxon>
        <taxon>Epsilonproteobacteria</taxon>
        <taxon>Campylobacterales</taxon>
        <taxon>Arcobacteraceae</taxon>
        <taxon>Aliarcobacter</taxon>
    </lineage>
</organism>
<sequence>MQKTQYPLSENEWAKYLTIKNYYNLNEISYRKSLILESNCDFDKIVSIINEYRKKQKNIIYEYNEKKFYFVETQELQNRIDKIKDFWKSTEYFVQEKFSLELLKETLIFEGYYSSTIEGAHSTMKRARTLAKGHEEPKNKDEMMVLNNFKALMDLRKENQLLNHDLIKNLHKITTDKTLEFENDSGEYRTEPNEIVDSMQKVIFTPPANIDTMKKMLDELLIFLESDDLKKPIDNIYKSIAFHFIFAYIHPFIDGNGRTVRILFTYLLKYYGYDMFYYISLSEIIYRKKAKDYYKAFIDVERSDLYEKDNFDMTYFFYYMTDVMIKGLDILKNRINTHMRADIINHIVKEKEIDLTPRQKKIVKFLSNKDTSFMQTSEDLAKRFDISVRTVQKDLKLLIDFELVKRVKVPNQKKYYFRLNINL</sequence>
<reference evidence="5 6" key="1">
    <citation type="submission" date="2014-01" db="EMBL/GenBank/DDBJ databases">
        <title>Development of a Comparative Genomic Fingerprinting Assay for High Resolution Genotyping of Arcobacter butzleri.</title>
        <authorList>
            <person name="Webb A.L."/>
            <person name="Inglis G.D."/>
            <person name="Kruczkiewicz P."/>
            <person name="Selinger L.B."/>
            <person name="Taboada E.N."/>
        </authorList>
    </citation>
    <scope>NUCLEOTIDE SEQUENCE [LARGE SCALE GENOMIC DNA]</scope>
    <source>
        <strain evidence="5 6">L352</strain>
    </source>
</reference>
<dbReference type="PANTHER" id="PTHR13504:SF38">
    <property type="entry name" value="FIDO DOMAIN-CONTAINING PROTEIN"/>
    <property type="match status" value="1"/>
</dbReference>
<feature type="domain" description="Fido" evidence="4">
    <location>
        <begin position="162"/>
        <end position="322"/>
    </location>
</feature>
<evidence type="ECO:0000256" key="3">
    <source>
        <dbReference type="PIRSR" id="PIRSR640198-3"/>
    </source>
</evidence>
<feature type="site" description="Important for autoinhibition of adenylyltransferase activity" evidence="3">
    <location>
        <position position="118"/>
    </location>
</feature>
<dbReference type="InterPro" id="IPR036597">
    <property type="entry name" value="Fido-like_dom_sf"/>
</dbReference>
<accession>A0A837JC42</accession>
<dbReference type="InterPro" id="IPR013196">
    <property type="entry name" value="HTH_11"/>
</dbReference>
<dbReference type="SUPFAM" id="SSF46785">
    <property type="entry name" value="Winged helix' DNA-binding domain"/>
    <property type="match status" value="1"/>
</dbReference>
<dbReference type="Proteomes" id="UP000035462">
    <property type="component" value="Unassembled WGS sequence"/>
</dbReference>
<name>A0A837JC42_9BACT</name>
<evidence type="ECO:0000256" key="1">
    <source>
        <dbReference type="PIRSR" id="PIRSR640198-1"/>
    </source>
</evidence>
<feature type="active site" evidence="1">
    <location>
        <position position="250"/>
    </location>
</feature>
<dbReference type="Pfam" id="PF08279">
    <property type="entry name" value="HTH_11"/>
    <property type="match status" value="1"/>
</dbReference>
<dbReference type="PANTHER" id="PTHR13504">
    <property type="entry name" value="FIDO DOMAIN-CONTAINING PROTEIN DDB_G0283145"/>
    <property type="match status" value="1"/>
</dbReference>
<dbReference type="InterPro" id="IPR003812">
    <property type="entry name" value="Fido"/>
</dbReference>
<dbReference type="GO" id="GO:0005524">
    <property type="term" value="F:ATP binding"/>
    <property type="evidence" value="ECO:0007669"/>
    <property type="project" value="UniProtKB-KW"/>
</dbReference>
<keyword evidence="2" id="KW-0547">Nucleotide-binding</keyword>
<evidence type="ECO:0000313" key="5">
    <source>
        <dbReference type="EMBL" id="KLE05023.1"/>
    </source>
</evidence>
<feature type="binding site" evidence="2">
    <location>
        <begin position="254"/>
        <end position="261"/>
    </location>
    <ligand>
        <name>ATP</name>
        <dbReference type="ChEBI" id="CHEBI:30616"/>
    </ligand>
</feature>
<dbReference type="Gene3D" id="1.10.10.10">
    <property type="entry name" value="Winged helix-like DNA-binding domain superfamily/Winged helix DNA-binding domain"/>
    <property type="match status" value="1"/>
</dbReference>
<dbReference type="InterPro" id="IPR036390">
    <property type="entry name" value="WH_DNA-bd_sf"/>
</dbReference>
<dbReference type="PROSITE" id="PS51459">
    <property type="entry name" value="FIDO"/>
    <property type="match status" value="1"/>
</dbReference>
<comment type="caution">
    <text evidence="5">The sequence shown here is derived from an EMBL/GenBank/DDBJ whole genome shotgun (WGS) entry which is preliminary data.</text>
</comment>
<dbReference type="GO" id="GO:0006355">
    <property type="term" value="P:regulation of DNA-templated transcription"/>
    <property type="evidence" value="ECO:0007669"/>
    <property type="project" value="UniProtKB-ARBA"/>
</dbReference>
<evidence type="ECO:0000256" key="2">
    <source>
        <dbReference type="PIRSR" id="PIRSR640198-2"/>
    </source>
</evidence>
<evidence type="ECO:0000259" key="4">
    <source>
        <dbReference type="PROSITE" id="PS51459"/>
    </source>
</evidence>
<dbReference type="CDD" id="cd00090">
    <property type="entry name" value="HTH_ARSR"/>
    <property type="match status" value="1"/>
</dbReference>
<dbReference type="InterPro" id="IPR040198">
    <property type="entry name" value="Fido_containing"/>
</dbReference>
<dbReference type="SUPFAM" id="SSF140931">
    <property type="entry name" value="Fic-like"/>
    <property type="match status" value="1"/>
</dbReference>
<proteinExistence type="predicted"/>
<keyword evidence="2" id="KW-0067">ATP-binding</keyword>